<evidence type="ECO:0000313" key="3">
    <source>
        <dbReference type="Proteomes" id="UP000192418"/>
    </source>
</evidence>
<organism evidence="2 3">
    <name type="scientific">Desulfocicer vacuolatum DSM 3385</name>
    <dbReference type="NCBI Taxonomy" id="1121400"/>
    <lineage>
        <taxon>Bacteria</taxon>
        <taxon>Pseudomonadati</taxon>
        <taxon>Thermodesulfobacteriota</taxon>
        <taxon>Desulfobacteria</taxon>
        <taxon>Desulfobacterales</taxon>
        <taxon>Desulfobacteraceae</taxon>
        <taxon>Desulfocicer</taxon>
    </lineage>
</organism>
<evidence type="ECO:0000256" key="1">
    <source>
        <dbReference type="SAM" id="SignalP"/>
    </source>
</evidence>
<accession>A0A1W2ASP0</accession>
<feature type="chain" id="PRO_5013343219" evidence="1">
    <location>
        <begin position="27"/>
        <end position="210"/>
    </location>
</feature>
<dbReference type="Proteomes" id="UP000192418">
    <property type="component" value="Unassembled WGS sequence"/>
</dbReference>
<dbReference type="RefSeq" id="WP_084067978.1">
    <property type="nucleotide sequence ID" value="NZ_FWXY01000006.1"/>
</dbReference>
<name>A0A1W2ASP0_9BACT</name>
<feature type="signal peptide" evidence="1">
    <location>
        <begin position="1"/>
        <end position="26"/>
    </location>
</feature>
<keyword evidence="1" id="KW-0732">Signal</keyword>
<gene>
    <name evidence="2" type="ORF">SAMN02746065_10674</name>
</gene>
<keyword evidence="3" id="KW-1185">Reference proteome</keyword>
<protein>
    <submittedName>
        <fullName evidence="2">Uncharacterized protein</fullName>
    </submittedName>
</protein>
<dbReference type="EMBL" id="FWXY01000006">
    <property type="protein sequence ID" value="SMC63759.1"/>
    <property type="molecule type" value="Genomic_DNA"/>
</dbReference>
<dbReference type="AlphaFoldDB" id="A0A1W2ASP0"/>
<proteinExistence type="predicted"/>
<reference evidence="2 3" key="1">
    <citation type="submission" date="2017-04" db="EMBL/GenBank/DDBJ databases">
        <authorList>
            <person name="Afonso C.L."/>
            <person name="Miller P.J."/>
            <person name="Scott M.A."/>
            <person name="Spackman E."/>
            <person name="Goraichik I."/>
            <person name="Dimitrov K.M."/>
            <person name="Suarez D.L."/>
            <person name="Swayne D.E."/>
        </authorList>
    </citation>
    <scope>NUCLEOTIDE SEQUENCE [LARGE SCALE GENOMIC DNA]</scope>
    <source>
        <strain evidence="2 3">DSM 3385</strain>
    </source>
</reference>
<evidence type="ECO:0000313" key="2">
    <source>
        <dbReference type="EMBL" id="SMC63759.1"/>
    </source>
</evidence>
<sequence length="210" mass="22458">MKKRFTALMAMIMTVGTICMATQIMAAEPSSTTNTVGGAVTFTADWTITEATAWTPFQAISVENLRQDEMTQLDFIACTDLDVNGKFKISAKMDNWTLPNTYNRTHTDAKYKDDTTNTGLSIKVTVDAGGETGTGILATTGTFGSQYTTITNSDAQILTGGSYTTGHVSGVENAQFSVDAKVLIDYKTTVTGTYGNTITLTFAEDATADI</sequence>